<dbReference type="InterPro" id="IPR012349">
    <property type="entry name" value="Split_barrel_FMN-bd"/>
</dbReference>
<dbReference type="InterPro" id="IPR004378">
    <property type="entry name" value="F420H2_quin_Rdtase"/>
</dbReference>
<dbReference type="EMBL" id="AP022612">
    <property type="protein sequence ID" value="BBZ32347.1"/>
    <property type="molecule type" value="Genomic_DNA"/>
</dbReference>
<dbReference type="GO" id="GO:0016491">
    <property type="term" value="F:oxidoreductase activity"/>
    <property type="evidence" value="ECO:0007669"/>
    <property type="project" value="InterPro"/>
</dbReference>
<proteinExistence type="inferred from homology"/>
<dbReference type="AlphaFoldDB" id="A0A7I7XT08"/>
<protein>
    <submittedName>
        <fullName evidence="3">F420H(2)-dependent quinone reductase</fullName>
    </submittedName>
</protein>
<dbReference type="SUPFAM" id="SSF50475">
    <property type="entry name" value="FMN-binding split barrel"/>
    <property type="match status" value="1"/>
</dbReference>
<comment type="catalytic activity">
    <reaction evidence="2">
        <text>oxidized coenzyme F420-(gamma-L-Glu)(n) + a quinol + H(+) = reduced coenzyme F420-(gamma-L-Glu)(n) + a quinone</text>
        <dbReference type="Rhea" id="RHEA:39663"/>
        <dbReference type="Rhea" id="RHEA-COMP:12939"/>
        <dbReference type="Rhea" id="RHEA-COMP:14378"/>
        <dbReference type="ChEBI" id="CHEBI:15378"/>
        <dbReference type="ChEBI" id="CHEBI:24646"/>
        <dbReference type="ChEBI" id="CHEBI:132124"/>
        <dbReference type="ChEBI" id="CHEBI:133980"/>
        <dbReference type="ChEBI" id="CHEBI:139511"/>
    </reaction>
</comment>
<dbReference type="NCBIfam" id="TIGR00026">
    <property type="entry name" value="hi_GC_TIGR00026"/>
    <property type="match status" value="1"/>
</dbReference>
<dbReference type="GO" id="GO:0005886">
    <property type="term" value="C:plasma membrane"/>
    <property type="evidence" value="ECO:0007669"/>
    <property type="project" value="TreeGrafter"/>
</dbReference>
<reference evidence="3" key="1">
    <citation type="journal article" date="2019" name="Emerg. Microbes Infect.">
        <title>Comprehensive subspecies identification of 175 nontuberculous mycobacteria species based on 7547 genomic profiles.</title>
        <authorList>
            <person name="Matsumoto Y."/>
            <person name="Kinjo T."/>
            <person name="Motooka D."/>
            <person name="Nabeya D."/>
            <person name="Jung N."/>
            <person name="Uechi K."/>
            <person name="Horii T."/>
            <person name="Iida T."/>
            <person name="Fujita J."/>
            <person name="Nakamura S."/>
        </authorList>
    </citation>
    <scope>NUCLEOTIDE SEQUENCE [LARGE SCALE GENOMIC DNA]</scope>
    <source>
        <strain evidence="3">JCM 13671</strain>
    </source>
</reference>
<gene>
    <name evidence="3" type="ORF">MCNF_09520</name>
</gene>
<dbReference type="GO" id="GO:0070967">
    <property type="term" value="F:coenzyme F420 binding"/>
    <property type="evidence" value="ECO:0007669"/>
    <property type="project" value="TreeGrafter"/>
</dbReference>
<name>A0A7I7XT08_9MYCO</name>
<reference evidence="3" key="2">
    <citation type="submission" date="2020-02" db="EMBL/GenBank/DDBJ databases">
        <authorList>
            <person name="Matsumoto Y."/>
            <person name="Motooka D."/>
            <person name="Nakamura S."/>
        </authorList>
    </citation>
    <scope>NUCLEOTIDE SEQUENCE</scope>
    <source>
        <strain evidence="3">JCM 13671</strain>
    </source>
</reference>
<dbReference type="Proteomes" id="UP000466931">
    <property type="component" value="Chromosome"/>
</dbReference>
<dbReference type="Gene3D" id="2.30.110.10">
    <property type="entry name" value="Electron Transport, Fmn-binding Protein, Chain A"/>
    <property type="match status" value="1"/>
</dbReference>
<accession>A0A7I7XT08</accession>
<organism evidence="3 4">
    <name type="scientific">Mycolicibacterium confluentis</name>
    <dbReference type="NCBI Taxonomy" id="28047"/>
    <lineage>
        <taxon>Bacteria</taxon>
        <taxon>Bacillati</taxon>
        <taxon>Actinomycetota</taxon>
        <taxon>Actinomycetes</taxon>
        <taxon>Mycobacteriales</taxon>
        <taxon>Mycobacteriaceae</taxon>
        <taxon>Mycolicibacterium</taxon>
    </lineage>
</organism>
<dbReference type="PANTHER" id="PTHR39428:SF1">
    <property type="entry name" value="F420H(2)-DEPENDENT QUINONE REDUCTASE RV1261C"/>
    <property type="match status" value="1"/>
</dbReference>
<sequence length="141" mass="15850">MPSLLVTFVRVHDTLYQRTRGWIGHRIPGAPSNLMLHAVGAKSGQPRTTTLSYANDGNDYLIVASNGGTNRNPAWYHNIKAHPNVEINVGPRRFPVTASIIGPDDPDYARLWEIVNENNSDRYRAYQEKTTRAISVIRLKP</sequence>
<dbReference type="Pfam" id="PF04075">
    <property type="entry name" value="F420H2_quin_red"/>
    <property type="match status" value="1"/>
</dbReference>
<evidence type="ECO:0000256" key="2">
    <source>
        <dbReference type="ARBA" id="ARBA00049106"/>
    </source>
</evidence>
<dbReference type="PANTHER" id="PTHR39428">
    <property type="entry name" value="F420H(2)-DEPENDENT QUINONE REDUCTASE RV1261C"/>
    <property type="match status" value="1"/>
</dbReference>
<evidence type="ECO:0000313" key="4">
    <source>
        <dbReference type="Proteomes" id="UP000466931"/>
    </source>
</evidence>
<evidence type="ECO:0000256" key="1">
    <source>
        <dbReference type="ARBA" id="ARBA00008710"/>
    </source>
</evidence>
<comment type="similarity">
    <text evidence="1">Belongs to the F420H(2)-dependent quinone reductase family.</text>
</comment>
<dbReference type="OrthoDB" id="8225825at2"/>
<evidence type="ECO:0000313" key="3">
    <source>
        <dbReference type="EMBL" id="BBZ32347.1"/>
    </source>
</evidence>
<keyword evidence="4" id="KW-1185">Reference proteome</keyword>